<dbReference type="AlphaFoldDB" id="A0A382WMM0"/>
<organism evidence="1">
    <name type="scientific">marine metagenome</name>
    <dbReference type="NCBI Taxonomy" id="408172"/>
    <lineage>
        <taxon>unclassified sequences</taxon>
        <taxon>metagenomes</taxon>
        <taxon>ecological metagenomes</taxon>
    </lineage>
</organism>
<evidence type="ECO:0000313" key="1">
    <source>
        <dbReference type="EMBL" id="SVD59575.1"/>
    </source>
</evidence>
<gene>
    <name evidence="1" type="ORF">METZ01_LOCUS412429</name>
</gene>
<accession>A0A382WMM0</accession>
<protein>
    <submittedName>
        <fullName evidence="1">Uncharacterized protein</fullName>
    </submittedName>
</protein>
<reference evidence="1" key="1">
    <citation type="submission" date="2018-05" db="EMBL/GenBank/DDBJ databases">
        <authorList>
            <person name="Lanie J.A."/>
            <person name="Ng W.-L."/>
            <person name="Kazmierczak K.M."/>
            <person name="Andrzejewski T.M."/>
            <person name="Davidsen T.M."/>
            <person name="Wayne K.J."/>
            <person name="Tettelin H."/>
            <person name="Glass J.I."/>
            <person name="Rusch D."/>
            <person name="Podicherti R."/>
            <person name="Tsui H.-C.T."/>
            <person name="Winkler M.E."/>
        </authorList>
    </citation>
    <scope>NUCLEOTIDE SEQUENCE</scope>
</reference>
<name>A0A382WMM0_9ZZZZ</name>
<proteinExistence type="predicted"/>
<dbReference type="EMBL" id="UINC01160754">
    <property type="protein sequence ID" value="SVD59575.1"/>
    <property type="molecule type" value="Genomic_DNA"/>
</dbReference>
<sequence>MNKTPYEYAENKLVGKKIKNIKFKAGGLLSSKSKISIITNDNSKIEITCGIPIRMSSEIKGQYVDNEQLVGYLLDEKIEKFSAIQMDMNTHEFYDDDSPYSGQIALKVGKYDVNIWPNKVGNILSGGGGGSSPLEIIK</sequence>